<sequence length="101" mass="12092">MMTAIALSTVALAPSGVSAAPVRSILASEASSLHKVQYWDQRPYDGGWERRQQWREWRRERDEARIAEAARREAWRIEQEREQRRAWRYQNGYGPRYERGW</sequence>
<feature type="chain" id="PRO_5046108049" evidence="1">
    <location>
        <begin position="20"/>
        <end position="101"/>
    </location>
</feature>
<dbReference type="Proteomes" id="UP000603940">
    <property type="component" value="Unassembled WGS sequence"/>
</dbReference>
<gene>
    <name evidence="2" type="ORF">IBL25_04520</name>
</gene>
<dbReference type="RefSeq" id="WP_187777365.1">
    <property type="nucleotide sequence ID" value="NZ_JACTUZ010000009.1"/>
</dbReference>
<accession>A0ABR7R3G0</accession>
<name>A0ABR7R3G0_9PROT</name>
<keyword evidence="1" id="KW-0732">Signal</keyword>
<evidence type="ECO:0000256" key="1">
    <source>
        <dbReference type="SAM" id="SignalP"/>
    </source>
</evidence>
<reference evidence="2 3" key="1">
    <citation type="journal article" date="2009" name="Int. J. Syst. Evol. Microbiol.">
        <title>Transfer of Teichococcus ludipueritiae and Muricoccus roseus to the genus Roseomonas, as Roseomonas ludipueritiae comb. nov. and Roseomonas rosea comb. nov., respectively, and emended description of the genus Roseomonas.</title>
        <authorList>
            <person name="Sanchez-Porro C."/>
            <person name="Gallego V."/>
            <person name="Busse H.J."/>
            <person name="Kampfer P."/>
            <person name="Ventosa A."/>
        </authorList>
    </citation>
    <scope>NUCLEOTIDE SEQUENCE [LARGE SCALE GENOMIC DNA]</scope>
    <source>
        <strain evidence="2 3">DSM 14915</strain>
    </source>
</reference>
<keyword evidence="3" id="KW-1185">Reference proteome</keyword>
<protein>
    <submittedName>
        <fullName evidence="2">Uncharacterized protein</fullName>
    </submittedName>
</protein>
<evidence type="ECO:0000313" key="3">
    <source>
        <dbReference type="Proteomes" id="UP000603940"/>
    </source>
</evidence>
<evidence type="ECO:0000313" key="2">
    <source>
        <dbReference type="EMBL" id="MBC9176203.1"/>
    </source>
</evidence>
<proteinExistence type="predicted"/>
<comment type="caution">
    <text evidence="2">The sequence shown here is derived from an EMBL/GenBank/DDBJ whole genome shotgun (WGS) entry which is preliminary data.</text>
</comment>
<dbReference type="EMBL" id="JACTUZ010000009">
    <property type="protein sequence ID" value="MBC9176203.1"/>
    <property type="molecule type" value="Genomic_DNA"/>
</dbReference>
<feature type="signal peptide" evidence="1">
    <location>
        <begin position="1"/>
        <end position="19"/>
    </location>
</feature>
<organism evidence="2 3">
    <name type="scientific">Pseudoroseomonas ludipueritiae</name>
    <dbReference type="NCBI Taxonomy" id="198093"/>
    <lineage>
        <taxon>Bacteria</taxon>
        <taxon>Pseudomonadati</taxon>
        <taxon>Pseudomonadota</taxon>
        <taxon>Alphaproteobacteria</taxon>
        <taxon>Acetobacterales</taxon>
        <taxon>Acetobacteraceae</taxon>
        <taxon>Pseudoroseomonas</taxon>
    </lineage>
</organism>